<comment type="caution">
    <text evidence="1">The sequence shown here is derived from an EMBL/GenBank/DDBJ whole genome shotgun (WGS) entry which is preliminary data.</text>
</comment>
<reference evidence="1 2" key="1">
    <citation type="journal article" date="2021" name="Nat. Commun.">
        <title>Genetic determinants of endophytism in the Arabidopsis root mycobiome.</title>
        <authorList>
            <person name="Mesny F."/>
            <person name="Miyauchi S."/>
            <person name="Thiergart T."/>
            <person name="Pickel B."/>
            <person name="Atanasova L."/>
            <person name="Karlsson M."/>
            <person name="Huettel B."/>
            <person name="Barry K.W."/>
            <person name="Haridas S."/>
            <person name="Chen C."/>
            <person name="Bauer D."/>
            <person name="Andreopoulos W."/>
            <person name="Pangilinan J."/>
            <person name="LaButti K."/>
            <person name="Riley R."/>
            <person name="Lipzen A."/>
            <person name="Clum A."/>
            <person name="Drula E."/>
            <person name="Henrissat B."/>
            <person name="Kohler A."/>
            <person name="Grigoriev I.V."/>
            <person name="Martin F.M."/>
            <person name="Hacquard S."/>
        </authorList>
    </citation>
    <scope>NUCLEOTIDE SEQUENCE [LARGE SCALE GENOMIC DNA]</scope>
    <source>
        <strain evidence="1 2">MPI-SDFR-AT-0079</strain>
    </source>
</reference>
<protein>
    <submittedName>
        <fullName evidence="1">Deacetylase LmbE-like domain-containing protein</fullName>
    </submittedName>
</protein>
<gene>
    <name evidence="1" type="ORF">F5144DRAFT_276243</name>
</gene>
<accession>A0ACB7P4N1</accession>
<evidence type="ECO:0000313" key="1">
    <source>
        <dbReference type="EMBL" id="KAH6627557.1"/>
    </source>
</evidence>
<dbReference type="Proteomes" id="UP000724584">
    <property type="component" value="Unassembled WGS sequence"/>
</dbReference>
<evidence type="ECO:0000313" key="2">
    <source>
        <dbReference type="Proteomes" id="UP000724584"/>
    </source>
</evidence>
<organism evidence="1 2">
    <name type="scientific">Chaetomium tenue</name>
    <dbReference type="NCBI Taxonomy" id="1854479"/>
    <lineage>
        <taxon>Eukaryota</taxon>
        <taxon>Fungi</taxon>
        <taxon>Dikarya</taxon>
        <taxon>Ascomycota</taxon>
        <taxon>Pezizomycotina</taxon>
        <taxon>Sordariomycetes</taxon>
        <taxon>Sordariomycetidae</taxon>
        <taxon>Sordariales</taxon>
        <taxon>Chaetomiaceae</taxon>
        <taxon>Chaetomium</taxon>
    </lineage>
</organism>
<dbReference type="EMBL" id="JAGIZQ010000005">
    <property type="protein sequence ID" value="KAH6627557.1"/>
    <property type="molecule type" value="Genomic_DNA"/>
</dbReference>
<sequence>MDWPVTVGVLAVVLPSLYVYTTSVVSERFPAVRNKRVCLLIAHPDDEAMFFSPTVMALARPETGNHVKILCLSSGMRSPHLHPKPYTTAINENHLMVGNADGLGETRKRELAKSGLILGLRSTDDVFVVDKPEFPDSMTAKWDSGDISALLCSAFAPNLARMRNSETAPAAAIDVLVTFDAGGVSGHPNHISLYHGAKAFIAELVAGKPGWQPPVDLYTLKTVSLGRKYIGFLDVLTTLASWAVGADKKDKKHPGGLVFLSSLMGYGSITTAWRAMVSAHKSQMVWFRYGWISLSRYMYINDLRLEKVKGR</sequence>
<keyword evidence="2" id="KW-1185">Reference proteome</keyword>
<proteinExistence type="predicted"/>
<name>A0ACB7P4N1_9PEZI</name>